<proteinExistence type="predicted"/>
<dbReference type="AlphaFoldDB" id="A0AAE3KNB8"/>
<dbReference type="EMBL" id="JAMZMM010000175">
    <property type="protein sequence ID" value="MCP2730184.1"/>
    <property type="molecule type" value="Genomic_DNA"/>
</dbReference>
<protein>
    <submittedName>
        <fullName evidence="2">Uncharacterized protein</fullName>
    </submittedName>
</protein>
<gene>
    <name evidence="2" type="ORF">NJ959_17270</name>
</gene>
<sequence length="257" mass="30041">MTQRDRYLRQLIETVCQEPKNSLRWRKAMNQLLLEIQQLPGLTKSNHPDYDEVLDDTLLKLAEEIQEFEPKHSSIETSLVGWINIKLRLKYEVRELHSQSITSSKNRSHPQGAKEEFNAQARKQPLSLDVPIGEEGSETFGSQLPAKSPCNLWEVQSAIAKDQKEQENERIGIKLKQYIEQDPERRLQSCHPRPYPNCNCQILSQRLLLKYPPDKMVDIARDLEVNYNTLNWHWKNRGIPLLQEIAKNLGYQPDNDY</sequence>
<evidence type="ECO:0000313" key="2">
    <source>
        <dbReference type="EMBL" id="MCP2730184.1"/>
    </source>
</evidence>
<dbReference type="Proteomes" id="UP001204953">
    <property type="component" value="Unassembled WGS sequence"/>
</dbReference>
<accession>A0AAE3KNB8</accession>
<organism evidence="2 3">
    <name type="scientific">Limnofasciculus baicalensis BBK-W-15</name>
    <dbReference type="NCBI Taxonomy" id="2699891"/>
    <lineage>
        <taxon>Bacteria</taxon>
        <taxon>Bacillati</taxon>
        <taxon>Cyanobacteriota</taxon>
        <taxon>Cyanophyceae</taxon>
        <taxon>Coleofasciculales</taxon>
        <taxon>Coleofasciculaceae</taxon>
        <taxon>Limnofasciculus</taxon>
        <taxon>Limnofasciculus baicalensis</taxon>
    </lineage>
</organism>
<evidence type="ECO:0000313" key="3">
    <source>
        <dbReference type="Proteomes" id="UP001204953"/>
    </source>
</evidence>
<comment type="caution">
    <text evidence="2">The sequence shown here is derived from an EMBL/GenBank/DDBJ whole genome shotgun (WGS) entry which is preliminary data.</text>
</comment>
<feature type="region of interest" description="Disordered" evidence="1">
    <location>
        <begin position="100"/>
        <end position="119"/>
    </location>
</feature>
<reference evidence="2" key="1">
    <citation type="submission" date="2022-06" db="EMBL/GenBank/DDBJ databases">
        <title>New cyanobacteria of genus Symplocastrum in benthos of Lake Baikal.</title>
        <authorList>
            <person name="Sorokovikova E."/>
            <person name="Tikhonova I."/>
            <person name="Krasnopeev A."/>
            <person name="Evseev P."/>
            <person name="Gladkikh A."/>
            <person name="Belykh O."/>
        </authorList>
    </citation>
    <scope>NUCLEOTIDE SEQUENCE</scope>
    <source>
        <strain evidence="2">BBK-W-15</strain>
    </source>
</reference>
<dbReference type="RefSeq" id="WP_254012947.1">
    <property type="nucleotide sequence ID" value="NZ_JAMZMM010000175.1"/>
</dbReference>
<evidence type="ECO:0000256" key="1">
    <source>
        <dbReference type="SAM" id="MobiDB-lite"/>
    </source>
</evidence>
<name>A0AAE3KNB8_9CYAN</name>
<keyword evidence="3" id="KW-1185">Reference proteome</keyword>